<feature type="domain" description="Large ribosomal subunit protein eL20" evidence="4">
    <location>
        <begin position="4"/>
        <end position="59"/>
    </location>
</feature>
<gene>
    <name evidence="3" type="primary">rpl18a</name>
    <name evidence="3" type="synonym">rpl20e</name>
    <name evidence="3" type="synonym">rplX</name>
    <name evidence="5" type="ORF">AC477_03025</name>
</gene>
<evidence type="ECO:0000256" key="3">
    <source>
        <dbReference type="HAMAP-Rule" id="MF_00273"/>
    </source>
</evidence>
<dbReference type="GO" id="GO:1990904">
    <property type="term" value="C:ribonucleoprotein complex"/>
    <property type="evidence" value="ECO:0007669"/>
    <property type="project" value="UniProtKB-KW"/>
</dbReference>
<sequence length="83" mass="9714">MSEVKVYRVSGKINKPNFKTEFQKEVRAMNPEDATEKVYMLLGSKHRVKRFQMKIFKVEEVNPKDIKDIIVRKMTPGAENSVQ</sequence>
<dbReference type="Gene3D" id="3.10.20.10">
    <property type="match status" value="1"/>
</dbReference>
<keyword evidence="2 3" id="KW-0687">Ribonucleoprotein</keyword>
<dbReference type="GO" id="GO:0003735">
    <property type="term" value="F:structural constituent of ribosome"/>
    <property type="evidence" value="ECO:0007669"/>
    <property type="project" value="InterPro"/>
</dbReference>
<protein>
    <recommendedName>
        <fullName evidence="3">Large ribosomal subunit protein eL20</fullName>
    </recommendedName>
</protein>
<dbReference type="GO" id="GO:0070180">
    <property type="term" value="F:large ribosomal subunit rRNA binding"/>
    <property type="evidence" value="ECO:0007669"/>
    <property type="project" value="UniProtKB-UniRule"/>
</dbReference>
<dbReference type="SUPFAM" id="SSF160374">
    <property type="entry name" value="RplX-like"/>
    <property type="match status" value="1"/>
</dbReference>
<evidence type="ECO:0000259" key="4">
    <source>
        <dbReference type="Pfam" id="PF01775"/>
    </source>
</evidence>
<dbReference type="HAMAP" id="MF_00273">
    <property type="entry name" value="Ribosomal_eL20"/>
    <property type="match status" value="1"/>
</dbReference>
<comment type="caution">
    <text evidence="5">The sequence shown here is derived from an EMBL/GenBank/DDBJ whole genome shotgun (WGS) entry which is preliminary data.</text>
</comment>
<evidence type="ECO:0000256" key="2">
    <source>
        <dbReference type="ARBA" id="ARBA00023274"/>
    </source>
</evidence>
<dbReference type="NCBIfam" id="NF001981">
    <property type="entry name" value="PRK00773.1-1"/>
    <property type="match status" value="1"/>
</dbReference>
<dbReference type="InterPro" id="IPR023573">
    <property type="entry name" value="Ribosomal_eL20_dom"/>
</dbReference>
<evidence type="ECO:0000313" key="5">
    <source>
        <dbReference type="EMBL" id="KON32399.1"/>
    </source>
</evidence>
<keyword evidence="3" id="KW-0699">rRNA-binding</keyword>
<proteinExistence type="inferred from homology"/>
<comment type="subunit">
    <text evidence="3">Part of the 50S ribosomal subunit. Binds 23S rRNA.</text>
</comment>
<evidence type="ECO:0000256" key="1">
    <source>
        <dbReference type="ARBA" id="ARBA00022980"/>
    </source>
</evidence>
<organism evidence="5 6">
    <name type="scientific">miscellaneous Crenarchaeota group-1 archaeon SG8-32-1</name>
    <dbReference type="NCBI Taxonomy" id="1685124"/>
    <lineage>
        <taxon>Archaea</taxon>
        <taxon>Candidatus Bathyarchaeota</taxon>
        <taxon>MCG-1</taxon>
    </lineage>
</organism>
<keyword evidence="3" id="KW-0694">RNA-binding</keyword>
<reference evidence="5 6" key="1">
    <citation type="submission" date="2015-06" db="EMBL/GenBank/DDBJ databases">
        <title>New insights into the roles of widespread benthic archaea in carbon and nitrogen cycling.</title>
        <authorList>
            <person name="Lazar C.S."/>
            <person name="Baker B.J."/>
            <person name="Seitz K.W."/>
            <person name="Hyde A.S."/>
            <person name="Dick G.J."/>
            <person name="Hinrichs K.-U."/>
            <person name="Teske A.P."/>
        </authorList>
    </citation>
    <scope>NUCLEOTIDE SEQUENCE [LARGE SCALE GENOMIC DNA]</scope>
    <source>
        <strain evidence="5">SG8-32-1</strain>
    </source>
</reference>
<dbReference type="AlphaFoldDB" id="A0A0M0BVC1"/>
<name>A0A0M0BVC1_9ARCH</name>
<evidence type="ECO:0000313" key="6">
    <source>
        <dbReference type="Proteomes" id="UP000037237"/>
    </source>
</evidence>
<keyword evidence="1 3" id="KW-0689">Ribosomal protein</keyword>
<dbReference type="GO" id="GO:0006412">
    <property type="term" value="P:translation"/>
    <property type="evidence" value="ECO:0007669"/>
    <property type="project" value="UniProtKB-UniRule"/>
</dbReference>
<accession>A0A0M0BVC1</accession>
<dbReference type="Proteomes" id="UP000037237">
    <property type="component" value="Unassembled WGS sequence"/>
</dbReference>
<dbReference type="InterPro" id="IPR028877">
    <property type="entry name" value="Ribosomal_eL20"/>
</dbReference>
<comment type="similarity">
    <text evidence="3">Belongs to the eukaryotic ribosomal protein eL20 family.</text>
</comment>
<dbReference type="Pfam" id="PF01775">
    <property type="entry name" value="Ribosomal_L18A"/>
    <property type="match status" value="1"/>
</dbReference>
<dbReference type="EMBL" id="LFWU01000068">
    <property type="protein sequence ID" value="KON32399.1"/>
    <property type="molecule type" value="Genomic_DNA"/>
</dbReference>
<dbReference type="GO" id="GO:0005840">
    <property type="term" value="C:ribosome"/>
    <property type="evidence" value="ECO:0007669"/>
    <property type="project" value="UniProtKB-KW"/>
</dbReference>